<feature type="compositionally biased region" description="Pro residues" evidence="3">
    <location>
        <begin position="371"/>
        <end position="383"/>
    </location>
</feature>
<dbReference type="PRINTS" id="PR00452">
    <property type="entry name" value="SH3DOMAIN"/>
</dbReference>
<dbReference type="SUPFAM" id="SSF50044">
    <property type="entry name" value="SH3-domain"/>
    <property type="match status" value="2"/>
</dbReference>
<dbReference type="CDD" id="cd11281">
    <property type="entry name" value="ADF_drebrin_like"/>
    <property type="match status" value="1"/>
</dbReference>
<feature type="compositionally biased region" description="Pro residues" evidence="3">
    <location>
        <begin position="207"/>
        <end position="237"/>
    </location>
</feature>
<dbReference type="SMART" id="SM00102">
    <property type="entry name" value="ADF"/>
    <property type="match status" value="1"/>
</dbReference>
<dbReference type="GO" id="GO:0030427">
    <property type="term" value="C:site of polarized growth"/>
    <property type="evidence" value="ECO:0007669"/>
    <property type="project" value="TreeGrafter"/>
</dbReference>
<dbReference type="SMART" id="SM00326">
    <property type="entry name" value="SH3"/>
    <property type="match status" value="2"/>
</dbReference>
<keyword evidence="1 2" id="KW-0728">SH3 domain</keyword>
<feature type="domain" description="SH3" evidence="4">
    <location>
        <begin position="496"/>
        <end position="557"/>
    </location>
</feature>
<feature type="compositionally biased region" description="Pro residues" evidence="3">
    <location>
        <begin position="455"/>
        <end position="477"/>
    </location>
</feature>
<dbReference type="PANTHER" id="PTHR10829:SF25">
    <property type="entry name" value="DREBRIN-LIKE PROTEIN"/>
    <property type="match status" value="1"/>
</dbReference>
<name>A0A8K0JFS9_9TREE</name>
<dbReference type="Pfam" id="PF00018">
    <property type="entry name" value="SH3_1"/>
    <property type="match status" value="1"/>
</dbReference>
<dbReference type="AlphaFoldDB" id="A0A8K0JFS9"/>
<dbReference type="Gene3D" id="2.30.30.40">
    <property type="entry name" value="SH3 Domains"/>
    <property type="match status" value="2"/>
</dbReference>
<feature type="domain" description="SH3" evidence="4">
    <location>
        <begin position="591"/>
        <end position="650"/>
    </location>
</feature>
<gene>
    <name evidence="6" type="ORF">FFLO_06223</name>
</gene>
<dbReference type="Pfam" id="PF14604">
    <property type="entry name" value="SH3_9"/>
    <property type="match status" value="1"/>
</dbReference>
<feature type="compositionally biased region" description="Basic and acidic residues" evidence="3">
    <location>
        <begin position="325"/>
        <end position="340"/>
    </location>
</feature>
<dbReference type="InterPro" id="IPR002108">
    <property type="entry name" value="ADF-H"/>
</dbReference>
<feature type="region of interest" description="Disordered" evidence="3">
    <location>
        <begin position="130"/>
        <end position="149"/>
    </location>
</feature>
<sequence length="650" mass="68367">MSISIPGDAQLAYTTVVKGDPKVEWAIFSLASAGSELKLQSTGSGLDDLQEEFMDGRIQYAFARVEDPNTNLERFIQINWCGDGVAAFQKGLFNTYSPQISGFLKATHIVLQARNEDDVTPDHIYKRMQESSGSKYGAGNASSASPAVANKPAPAFTSAPKPYVPSSSSASSFNKPTPGPSYNRPTGAFDKPTPSFNKPTTSFNKPTPAPAAEAPPAPPPREPSPPPPAPAAAPAPTPATSKPAEDDRIAPVGTAYEPVKLAAPKKLVNRWGQGAFNNNDDEDKPDEKPKAGGFSAARSAFMGGAASNNAPSSVSSGPTPGKKLTWSERQAEAKKQREAEEQAATEAMGKVSISANNTGTKSFGYGASTPSAPPLAPAAPAPPAEEQEEEEDIPPPPPPPPAPLPPRVPEPEVESKAENEDDWDDAPPAPPPPPMASRPAVPVVAAVEEDEDEAPPPPPPPPPMPNFDSEPPAPAAPAAPRMPARAPSQAQVKNPAGGPKAKAMYDYDVSEFNEISFKEDDIIEGIEQTDPDWWTGVDPRTGNKGLFPSNYVEMVGDDAQEQEEEEDVPPPPPPPPAPPAAGGMGMGGAAAKGKTAIAQYDYEATEDNEISFAEGDEIIQIEETDPDWWTGTNAKTGKQGLFPANYVEAS</sequence>
<dbReference type="GO" id="GO:0030833">
    <property type="term" value="P:regulation of actin filament polymerization"/>
    <property type="evidence" value="ECO:0007669"/>
    <property type="project" value="TreeGrafter"/>
</dbReference>
<dbReference type="GO" id="GO:0005884">
    <property type="term" value="C:actin filament"/>
    <property type="evidence" value="ECO:0007669"/>
    <property type="project" value="TreeGrafter"/>
</dbReference>
<reference evidence="6" key="1">
    <citation type="submission" date="2020-04" db="EMBL/GenBank/DDBJ databases">
        <title>Analysis of mating type loci in Filobasidium floriforme.</title>
        <authorList>
            <person name="Nowrousian M."/>
        </authorList>
    </citation>
    <scope>NUCLEOTIDE SEQUENCE</scope>
    <source>
        <strain evidence="6">CBS 6242</strain>
    </source>
</reference>
<evidence type="ECO:0000256" key="1">
    <source>
        <dbReference type="ARBA" id="ARBA00022443"/>
    </source>
</evidence>
<feature type="compositionally biased region" description="Pro residues" evidence="3">
    <location>
        <begin position="569"/>
        <end position="579"/>
    </location>
</feature>
<dbReference type="CDD" id="cd11819">
    <property type="entry name" value="SH3_Cortactin_like"/>
    <property type="match status" value="2"/>
</dbReference>
<evidence type="ECO:0000259" key="5">
    <source>
        <dbReference type="PROSITE" id="PS51263"/>
    </source>
</evidence>
<feature type="compositionally biased region" description="Polar residues" evidence="3">
    <location>
        <begin position="194"/>
        <end position="204"/>
    </location>
</feature>
<dbReference type="InterPro" id="IPR001452">
    <property type="entry name" value="SH3_domain"/>
</dbReference>
<keyword evidence="7" id="KW-1185">Reference proteome</keyword>
<dbReference type="Proteomes" id="UP000812966">
    <property type="component" value="Unassembled WGS sequence"/>
</dbReference>
<evidence type="ECO:0000313" key="6">
    <source>
        <dbReference type="EMBL" id="KAG7528346.1"/>
    </source>
</evidence>
<feature type="compositionally biased region" description="Basic and acidic residues" evidence="3">
    <location>
        <begin position="409"/>
        <end position="418"/>
    </location>
</feature>
<dbReference type="PROSITE" id="PS50002">
    <property type="entry name" value="SH3"/>
    <property type="match status" value="2"/>
</dbReference>
<organism evidence="6 7">
    <name type="scientific">Filobasidium floriforme</name>
    <dbReference type="NCBI Taxonomy" id="5210"/>
    <lineage>
        <taxon>Eukaryota</taxon>
        <taxon>Fungi</taxon>
        <taxon>Dikarya</taxon>
        <taxon>Basidiomycota</taxon>
        <taxon>Agaricomycotina</taxon>
        <taxon>Tremellomycetes</taxon>
        <taxon>Filobasidiales</taxon>
        <taxon>Filobasidiaceae</taxon>
        <taxon>Filobasidium</taxon>
    </lineage>
</organism>
<feature type="region of interest" description="Disordered" evidence="3">
    <location>
        <begin position="160"/>
        <end position="502"/>
    </location>
</feature>
<dbReference type="GO" id="GO:0051015">
    <property type="term" value="F:actin filament binding"/>
    <property type="evidence" value="ECO:0007669"/>
    <property type="project" value="TreeGrafter"/>
</dbReference>
<feature type="domain" description="ADF-H" evidence="5">
    <location>
        <begin position="1"/>
        <end position="129"/>
    </location>
</feature>
<feature type="compositionally biased region" description="Pro residues" evidence="3">
    <location>
        <begin position="394"/>
        <end position="408"/>
    </location>
</feature>
<dbReference type="Gene3D" id="3.40.20.10">
    <property type="entry name" value="Severin"/>
    <property type="match status" value="1"/>
</dbReference>
<dbReference type="Pfam" id="PF00241">
    <property type="entry name" value="Cofilin_ADF"/>
    <property type="match status" value="1"/>
</dbReference>
<evidence type="ECO:0000256" key="3">
    <source>
        <dbReference type="SAM" id="MobiDB-lite"/>
    </source>
</evidence>
<protein>
    <recommendedName>
        <fullName evidence="8">Actin binding protein</fullName>
    </recommendedName>
</protein>
<proteinExistence type="predicted"/>
<comment type="caution">
    <text evidence="6">The sequence shown here is derived from an EMBL/GenBank/DDBJ whole genome shotgun (WGS) entry which is preliminary data.</text>
</comment>
<dbReference type="EMBL" id="JABELV010000189">
    <property type="protein sequence ID" value="KAG7528346.1"/>
    <property type="molecule type" value="Genomic_DNA"/>
</dbReference>
<dbReference type="InterPro" id="IPR036028">
    <property type="entry name" value="SH3-like_dom_sf"/>
</dbReference>
<evidence type="ECO:0000313" key="7">
    <source>
        <dbReference type="Proteomes" id="UP000812966"/>
    </source>
</evidence>
<feature type="compositionally biased region" description="Low complexity" evidence="3">
    <location>
        <begin position="303"/>
        <end position="318"/>
    </location>
</feature>
<feature type="compositionally biased region" description="Acidic residues" evidence="3">
    <location>
        <begin position="555"/>
        <end position="568"/>
    </location>
</feature>
<accession>A0A8K0JFS9</accession>
<dbReference type="GO" id="GO:0030864">
    <property type="term" value="C:cortical actin cytoskeleton"/>
    <property type="evidence" value="ECO:0007669"/>
    <property type="project" value="TreeGrafter"/>
</dbReference>
<feature type="compositionally biased region" description="Low complexity" evidence="3">
    <location>
        <begin position="437"/>
        <end position="446"/>
    </location>
</feature>
<dbReference type="PROSITE" id="PS51263">
    <property type="entry name" value="ADF_H"/>
    <property type="match status" value="1"/>
</dbReference>
<evidence type="ECO:0000256" key="2">
    <source>
        <dbReference type="PROSITE-ProRule" id="PRU00192"/>
    </source>
</evidence>
<feature type="compositionally biased region" description="Low complexity" evidence="3">
    <location>
        <begin position="478"/>
        <end position="487"/>
    </location>
</feature>
<feature type="region of interest" description="Disordered" evidence="3">
    <location>
        <begin position="529"/>
        <end position="593"/>
    </location>
</feature>
<dbReference type="InterPro" id="IPR029006">
    <property type="entry name" value="ADF-H/Gelsolin-like_dom_sf"/>
</dbReference>
<dbReference type="PANTHER" id="PTHR10829">
    <property type="entry name" value="CORTACTIN AND DREBRIN"/>
    <property type="match status" value="1"/>
</dbReference>
<evidence type="ECO:0000259" key="4">
    <source>
        <dbReference type="PROSITE" id="PS50002"/>
    </source>
</evidence>
<feature type="compositionally biased region" description="Pro residues" evidence="3">
    <location>
        <begin position="427"/>
        <end position="436"/>
    </location>
</feature>
<dbReference type="PRINTS" id="PR01217">
    <property type="entry name" value="PRICHEXTENSN"/>
</dbReference>
<feature type="compositionally biased region" description="Polar residues" evidence="3">
    <location>
        <begin position="130"/>
        <end position="145"/>
    </location>
</feature>
<dbReference type="SUPFAM" id="SSF55753">
    <property type="entry name" value="Actin depolymerizing proteins"/>
    <property type="match status" value="1"/>
</dbReference>
<evidence type="ECO:0008006" key="8">
    <source>
        <dbReference type="Google" id="ProtNLM"/>
    </source>
</evidence>